<proteinExistence type="predicted"/>
<name>A0ACD3T1U6_PHODM</name>
<comment type="caution">
    <text evidence="1">The sequence shown here is derived from an EMBL/GenBank/DDBJ whole genome shotgun (WGS) entry which is preliminary data.</text>
</comment>
<gene>
    <name evidence="1" type="ORF">DA092_05390</name>
</gene>
<keyword evidence="1" id="KW-0808">Transferase</keyword>
<organism evidence="1 2">
    <name type="scientific">Photobacterium damselae</name>
    <dbReference type="NCBI Taxonomy" id="38293"/>
    <lineage>
        <taxon>Bacteria</taxon>
        <taxon>Pseudomonadati</taxon>
        <taxon>Pseudomonadota</taxon>
        <taxon>Gammaproteobacteria</taxon>
        <taxon>Vibrionales</taxon>
        <taxon>Vibrionaceae</taxon>
        <taxon>Photobacterium</taxon>
    </lineage>
</organism>
<reference evidence="1" key="1">
    <citation type="submission" date="2018-03" db="EMBL/GenBank/DDBJ databases">
        <title>Genomic characterization of a polymicrobial infection associated with a disease outbreak in Pacific white shrimp (Litopenaeus vannamei).</title>
        <authorList>
            <person name="Turner J.W."/>
            <person name="Bachand P.T."/>
            <person name="Tallman J."/>
            <person name="Elledge N.C."/>
            <person name="Pinnell L.J."/>
            <person name="Laughlin R.C."/>
            <person name="Zimba P.V."/>
        </authorList>
    </citation>
    <scope>NUCLEOTIDE SEQUENCE</scope>
    <source>
        <strain evidence="1">Hep-2b-22</strain>
    </source>
</reference>
<sequence>MNRWRLGIKVIVQDKNKHKEKKNMSLRLFWKILISLLIILMLSTSASIYTVHYYSSQRVKNYTEHLMNASASMIIDGILYSKTDAAIELNRLLSNYPEYLVVEFYSKDNKLLHMYKNNKYELDVHDTKSLNYLSGVYKFSSKLKYDGSIIMNYNVIYSMNLFINEVISQISILILPFFLSLLCVFFYLKGKIIEPIGVILKQLPHIGSNIIDINKCHNAEEEVYLLANEIKKADSCIYHNDRKLREVNRALINKTHELNKAIKVKSEFMANMSHEIRTPMNGVVGFTQCLEEMELDNESKKYVKYIKDSASGLLSIINEILDFSRLENGNVEVSNNKFNLSEFIDEIGSVILIQANNKKLTFACRIDKDLHETYIGDEGKIRQILLNLLGNAIKFTHEGSIELAVEKIQDDNSQTDCLRFRVIDTGIGISSEKQSAIFEAYQQADGSISRQFGGTGLGLAISSRLCFLLNSELNVISNESEGSEFYFDLVLESTTSSLMKTSMSESNHFDLSSYQHKHIVVAEDSKVNQKLIETLLKTMKVTNIHIVNDGVEVTSYIEKNGADLVLMDCQMPRMGGIEATQAIRNMSSIEQPIIIALTANVLPEEKENCFRAGMNDYLPKPIVKQALFIALRNALASSL</sequence>
<protein>
    <submittedName>
        <fullName evidence="1">Hybrid sensor histidine kinase/response regulator</fullName>
    </submittedName>
</protein>
<keyword evidence="1" id="KW-0418">Kinase</keyword>
<dbReference type="EMBL" id="PZOJ01000012">
    <property type="protein sequence ID" value="TMX77192.1"/>
    <property type="molecule type" value="Genomic_DNA"/>
</dbReference>
<dbReference type="Proteomes" id="UP000718715">
    <property type="component" value="Unassembled WGS sequence"/>
</dbReference>
<keyword evidence="2" id="KW-1185">Reference proteome</keyword>
<evidence type="ECO:0000313" key="1">
    <source>
        <dbReference type="EMBL" id="TMX77192.1"/>
    </source>
</evidence>
<evidence type="ECO:0000313" key="2">
    <source>
        <dbReference type="Proteomes" id="UP000718715"/>
    </source>
</evidence>
<accession>A0ACD3T1U6</accession>